<dbReference type="SUPFAM" id="SSF103473">
    <property type="entry name" value="MFS general substrate transporter"/>
    <property type="match status" value="1"/>
</dbReference>
<feature type="transmembrane region" description="Helical" evidence="5">
    <location>
        <begin position="132"/>
        <end position="152"/>
    </location>
</feature>
<feature type="transmembrane region" description="Helical" evidence="5">
    <location>
        <begin position="279"/>
        <end position="303"/>
    </location>
</feature>
<feature type="transmembrane region" description="Helical" evidence="5">
    <location>
        <begin position="397"/>
        <end position="421"/>
    </location>
</feature>
<feature type="transmembrane region" description="Helical" evidence="5">
    <location>
        <begin position="315"/>
        <end position="334"/>
    </location>
</feature>
<reference evidence="7 8" key="1">
    <citation type="submission" date="2024-02" db="EMBL/GenBank/DDBJ databases">
        <title>De novo assembly and annotation of 12 fungi associated with fruit tree decline syndrome in Ontario, Canada.</title>
        <authorList>
            <person name="Sulman M."/>
            <person name="Ellouze W."/>
            <person name="Ilyukhin E."/>
        </authorList>
    </citation>
    <scope>NUCLEOTIDE SEQUENCE [LARGE SCALE GENOMIC DNA]</scope>
    <source>
        <strain evidence="7 8">M11/M66-122</strain>
    </source>
</reference>
<dbReference type="InterPro" id="IPR011701">
    <property type="entry name" value="MFS"/>
</dbReference>
<feature type="domain" description="Major facilitator superfamily (MFS) profile" evidence="6">
    <location>
        <begin position="91"/>
        <end position="562"/>
    </location>
</feature>
<dbReference type="InterPro" id="IPR036259">
    <property type="entry name" value="MFS_trans_sf"/>
</dbReference>
<evidence type="ECO:0000313" key="8">
    <source>
        <dbReference type="Proteomes" id="UP001320420"/>
    </source>
</evidence>
<keyword evidence="2 5" id="KW-0812">Transmembrane</keyword>
<feature type="transmembrane region" description="Helical" evidence="5">
    <location>
        <begin position="355"/>
        <end position="377"/>
    </location>
</feature>
<dbReference type="EMBL" id="JAKJXP020000002">
    <property type="protein sequence ID" value="KAK7757548.1"/>
    <property type="molecule type" value="Genomic_DNA"/>
</dbReference>
<accession>A0AAN9YSM6</accession>
<keyword evidence="4 5" id="KW-0472">Membrane</keyword>
<evidence type="ECO:0000256" key="4">
    <source>
        <dbReference type="ARBA" id="ARBA00023136"/>
    </source>
</evidence>
<keyword evidence="3 5" id="KW-1133">Transmembrane helix</keyword>
<keyword evidence="8" id="KW-1185">Reference proteome</keyword>
<comment type="subcellular location">
    <subcellularLocation>
        <location evidence="1">Membrane</location>
        <topology evidence="1">Multi-pass membrane protein</topology>
    </subcellularLocation>
</comment>
<dbReference type="GO" id="GO:0022857">
    <property type="term" value="F:transmembrane transporter activity"/>
    <property type="evidence" value="ECO:0007669"/>
    <property type="project" value="InterPro"/>
</dbReference>
<feature type="transmembrane region" description="Helical" evidence="5">
    <location>
        <begin position="248"/>
        <end position="267"/>
    </location>
</feature>
<feature type="transmembrane region" description="Helical" evidence="5">
    <location>
        <begin position="538"/>
        <end position="558"/>
    </location>
</feature>
<feature type="transmembrane region" description="Helical" evidence="5">
    <location>
        <begin position="428"/>
        <end position="454"/>
    </location>
</feature>
<evidence type="ECO:0000256" key="5">
    <source>
        <dbReference type="SAM" id="Phobius"/>
    </source>
</evidence>
<protein>
    <recommendedName>
        <fullName evidence="6">Major facilitator superfamily (MFS) profile domain-containing protein</fullName>
    </recommendedName>
</protein>
<dbReference type="Proteomes" id="UP001320420">
    <property type="component" value="Unassembled WGS sequence"/>
</dbReference>
<dbReference type="GO" id="GO:0016020">
    <property type="term" value="C:membrane"/>
    <property type="evidence" value="ECO:0007669"/>
    <property type="project" value="UniProtKB-SubCell"/>
</dbReference>
<dbReference type="PANTHER" id="PTHR42718:SF10">
    <property type="entry name" value="TRANSPORTER, PUTATIVE (AFU_ORTHOLOGUE AFUA_8G06760)-RELATED"/>
    <property type="match status" value="1"/>
</dbReference>
<feature type="transmembrane region" description="Helical" evidence="5">
    <location>
        <begin position="157"/>
        <end position="176"/>
    </location>
</feature>
<evidence type="ECO:0000256" key="2">
    <source>
        <dbReference type="ARBA" id="ARBA00022692"/>
    </source>
</evidence>
<proteinExistence type="predicted"/>
<evidence type="ECO:0000256" key="3">
    <source>
        <dbReference type="ARBA" id="ARBA00022989"/>
    </source>
</evidence>
<evidence type="ECO:0000259" key="6">
    <source>
        <dbReference type="PROSITE" id="PS50850"/>
    </source>
</evidence>
<organism evidence="7 8">
    <name type="scientific">Diatrype stigma</name>
    <dbReference type="NCBI Taxonomy" id="117547"/>
    <lineage>
        <taxon>Eukaryota</taxon>
        <taxon>Fungi</taxon>
        <taxon>Dikarya</taxon>
        <taxon>Ascomycota</taxon>
        <taxon>Pezizomycotina</taxon>
        <taxon>Sordariomycetes</taxon>
        <taxon>Xylariomycetidae</taxon>
        <taxon>Xylariales</taxon>
        <taxon>Diatrypaceae</taxon>
        <taxon>Diatrype</taxon>
    </lineage>
</organism>
<dbReference type="AlphaFoldDB" id="A0AAN9YSM6"/>
<dbReference type="Gene3D" id="1.20.1250.20">
    <property type="entry name" value="MFS general substrate transporter like domains"/>
    <property type="match status" value="2"/>
</dbReference>
<dbReference type="PROSITE" id="PS50850">
    <property type="entry name" value="MFS"/>
    <property type="match status" value="1"/>
</dbReference>
<dbReference type="PANTHER" id="PTHR42718">
    <property type="entry name" value="MAJOR FACILITATOR SUPERFAMILY MULTIDRUG TRANSPORTER MFSC"/>
    <property type="match status" value="1"/>
</dbReference>
<evidence type="ECO:0000256" key="1">
    <source>
        <dbReference type="ARBA" id="ARBA00004141"/>
    </source>
</evidence>
<dbReference type="InterPro" id="IPR020846">
    <property type="entry name" value="MFS_dom"/>
</dbReference>
<dbReference type="Pfam" id="PF07690">
    <property type="entry name" value="MFS_1"/>
    <property type="match status" value="1"/>
</dbReference>
<feature type="transmembrane region" description="Helical" evidence="5">
    <location>
        <begin position="86"/>
        <end position="112"/>
    </location>
</feature>
<evidence type="ECO:0000313" key="7">
    <source>
        <dbReference type="EMBL" id="KAK7757548.1"/>
    </source>
</evidence>
<comment type="caution">
    <text evidence="7">The sequence shown here is derived from an EMBL/GenBank/DDBJ whole genome shotgun (WGS) entry which is preliminary data.</text>
</comment>
<name>A0AAN9YSM6_9PEZI</name>
<gene>
    <name evidence="7" type="ORF">SLS62_000563</name>
</gene>
<feature type="transmembrane region" description="Helical" evidence="5">
    <location>
        <begin position="182"/>
        <end position="204"/>
    </location>
</feature>
<sequence>MADSPSAVVELYNLQKSGIFVVDHEAAASGSGSRSEDAVPGGRGGGGDAVVSIKNGHGAGIPPTITESIRETKNERRHRAYRKQKVHAVLVIATLTGVSFLNTMGSGILTVALPQIAREVGLDETLLLWPPAVYSLVAGCTLLVFGAIGDVVGARRVWLCGAALYSVFTLAVGLSRTGTQLLVLRAASGLAMAMCIPTAISLTTRTFNPGPWRSQALGCQGMGQPLGYSAGLLLGGVFVDTIGWRWGFYISAILNAGLLVCGWCVLFERPQSESPWRGLCCEIDWVGVLISTTSLGLLSYVLSSIGRDYRGIRDPGNIILLIVAVGLVPAFILWARRQERLERPALIPNSIWKHAAFTSICTAVFLTWAVFNAYQYFSALYFTRVEHLAPIETSLRFLPMVIVGAATNVVSIGTAATGYLVEKVDVRTLLSVSAVITLSSPLLMAFVTPHLIYWKGAFTSMLLSPLHPDVLFTVSTLIIARAFPPESQSLAGGVFGTLAQVGNCVGLAVTAAISSAVTQQQLQSGLGVDESLLKGYHATFWTCFATMVWVVPIVFFGHKKGERAGSSRPRLSAVSEMNPLGLSSSVMLWLMAPP</sequence>